<keyword evidence="1" id="KW-0175">Coiled coil</keyword>
<feature type="coiled-coil region" evidence="1">
    <location>
        <begin position="101"/>
        <end position="163"/>
    </location>
</feature>
<reference evidence="2 3" key="1">
    <citation type="submission" date="2020-06" db="EMBL/GenBank/DDBJ databases">
        <authorList>
            <person name="Li R."/>
            <person name="Bekaert M."/>
        </authorList>
    </citation>
    <scope>NUCLEOTIDE SEQUENCE [LARGE SCALE GENOMIC DNA]</scope>
    <source>
        <strain evidence="3">wild</strain>
    </source>
</reference>
<dbReference type="Proteomes" id="UP000507470">
    <property type="component" value="Unassembled WGS sequence"/>
</dbReference>
<accession>A0A6J8AW27</accession>
<dbReference type="OrthoDB" id="6629108at2759"/>
<evidence type="ECO:0000313" key="3">
    <source>
        <dbReference type="Proteomes" id="UP000507470"/>
    </source>
</evidence>
<keyword evidence="3" id="KW-1185">Reference proteome</keyword>
<evidence type="ECO:0000256" key="1">
    <source>
        <dbReference type="SAM" id="Coils"/>
    </source>
</evidence>
<dbReference type="EMBL" id="CACVKT020002095">
    <property type="protein sequence ID" value="CAC5375023.1"/>
    <property type="molecule type" value="Genomic_DNA"/>
</dbReference>
<protein>
    <submittedName>
        <fullName evidence="2">Uncharacterized protein</fullName>
    </submittedName>
</protein>
<evidence type="ECO:0000313" key="2">
    <source>
        <dbReference type="EMBL" id="CAC5375023.1"/>
    </source>
</evidence>
<name>A0A6J8AW27_MYTCO</name>
<gene>
    <name evidence="2" type="ORF">MCOR_12203</name>
</gene>
<proteinExistence type="predicted"/>
<sequence length="306" mass="35133">MDEFANYRLCTNGAGQYVNNLMTSNGHVPVSTFKYNIASPSERKRQSDQMAEHYIESDNTNKKSRCDLSYSSAPSAIDSENSQNRLQSLILQLSANFTSMSKSLEKRIDDLETNMEEKISVKVSERISTMIDNKLKEKIDEVKTEVKNELDVMKSQINSLEKKKVSDKDTNSSRQSNTRNRFIIKNLSFDERELTEDELTKHKVKGLLRDGLGLANVDIKSVHRKESRGVYPGIVVVETSNMENKKEVMKNKSKLKSSRQFEKVYIENDMPLETRNFQNAMRTVLKEMGKDKDYKFAGSRLLAKRT</sequence>
<dbReference type="AlphaFoldDB" id="A0A6J8AW27"/>
<organism evidence="2 3">
    <name type="scientific">Mytilus coruscus</name>
    <name type="common">Sea mussel</name>
    <dbReference type="NCBI Taxonomy" id="42192"/>
    <lineage>
        <taxon>Eukaryota</taxon>
        <taxon>Metazoa</taxon>
        <taxon>Spiralia</taxon>
        <taxon>Lophotrochozoa</taxon>
        <taxon>Mollusca</taxon>
        <taxon>Bivalvia</taxon>
        <taxon>Autobranchia</taxon>
        <taxon>Pteriomorphia</taxon>
        <taxon>Mytilida</taxon>
        <taxon>Mytiloidea</taxon>
        <taxon>Mytilidae</taxon>
        <taxon>Mytilinae</taxon>
        <taxon>Mytilus</taxon>
    </lineage>
</organism>